<dbReference type="Proteomes" id="UP000028712">
    <property type="component" value="Unassembled WGS sequence"/>
</dbReference>
<dbReference type="InterPro" id="IPR029057">
    <property type="entry name" value="PRTase-like"/>
</dbReference>
<dbReference type="Gene3D" id="3.40.50.2020">
    <property type="match status" value="1"/>
</dbReference>
<reference evidence="2 4" key="2">
    <citation type="submission" date="2016-11" db="EMBL/GenBank/DDBJ databases">
        <title>Whole genomes of Flavobacteriaceae.</title>
        <authorList>
            <person name="Stine C."/>
            <person name="Li C."/>
            <person name="Tadesse D."/>
        </authorList>
    </citation>
    <scope>NUCLEOTIDE SEQUENCE [LARGE SCALE GENOMIC DNA]</scope>
    <source>
        <strain evidence="2 4">ATCC 29551</strain>
    </source>
</reference>
<accession>A0A085ZZH7</accession>
<dbReference type="Proteomes" id="UP000198424">
    <property type="component" value="Unassembled WGS sequence"/>
</dbReference>
<evidence type="ECO:0000313" key="3">
    <source>
        <dbReference type="Proteomes" id="UP000028712"/>
    </source>
</evidence>
<comment type="caution">
    <text evidence="1">The sequence shown here is derived from an EMBL/GenBank/DDBJ whole genome shotgun (WGS) entry which is preliminary data.</text>
</comment>
<protein>
    <submittedName>
        <fullName evidence="1">Uncharacterized protein</fullName>
    </submittedName>
</protein>
<evidence type="ECO:0000313" key="2">
    <source>
        <dbReference type="EMBL" id="OXA87325.1"/>
    </source>
</evidence>
<dbReference type="eggNOG" id="ENOG50331M5">
    <property type="taxonomic scope" value="Bacteria"/>
</dbReference>
<dbReference type="STRING" id="991.IW20_22275"/>
<dbReference type="EMBL" id="MUGY01000040">
    <property type="protein sequence ID" value="OXA87325.1"/>
    <property type="molecule type" value="Genomic_DNA"/>
</dbReference>
<sequence>MLISKIIHEESIYFNLHAEQTISSSYFAAEIGLYATELFDSTLNRITKGLDEIDNSTKYVLYLDFERIENAGKNLFDDLSSIKSKVKSLIFINLKENILSQLSLSEDFLNNPNNHKVDEDDKFAMFYFGNDSATEKYLDSKDLFEDYLLSFIMHFKTKDTDKLFLHESSSVYLTSYIDIKRMISEDTSFMMFCLYHLSIKVKDSWIENINDKPVLVCQNLNSSFISSVLSNFLQLDILILDHVGPVNTHYSSLNSKIEEGKKYIIVSDVVCLGTEVKITKNIISFLGGRVIGNVSIVKLDTLYEDDIAKEKIKNLSVFNINQKNNSQVKFKIKTAIDPDE</sequence>
<evidence type="ECO:0000313" key="1">
    <source>
        <dbReference type="EMBL" id="KFF09841.1"/>
    </source>
</evidence>
<dbReference type="RefSeq" id="WP_035627463.1">
    <property type="nucleotide sequence ID" value="NZ_JBEWQG010000050.1"/>
</dbReference>
<dbReference type="OrthoDB" id="1237483at2"/>
<keyword evidence="4" id="KW-1185">Reference proteome</keyword>
<dbReference type="AlphaFoldDB" id="A0A085ZZH7"/>
<gene>
    <name evidence="2" type="ORF">B0A62_22855</name>
    <name evidence="1" type="ORF">IW20_22275</name>
</gene>
<evidence type="ECO:0000313" key="4">
    <source>
        <dbReference type="Proteomes" id="UP000198424"/>
    </source>
</evidence>
<proteinExistence type="predicted"/>
<organism evidence="1 3">
    <name type="scientific">Flavobacterium hydatis</name>
    <name type="common">Cytophaga aquatilis</name>
    <dbReference type="NCBI Taxonomy" id="991"/>
    <lineage>
        <taxon>Bacteria</taxon>
        <taxon>Pseudomonadati</taxon>
        <taxon>Bacteroidota</taxon>
        <taxon>Flavobacteriia</taxon>
        <taxon>Flavobacteriales</taxon>
        <taxon>Flavobacteriaceae</taxon>
        <taxon>Flavobacterium</taxon>
    </lineage>
</organism>
<name>A0A085ZZH7_FLAHY</name>
<reference evidence="1 3" key="1">
    <citation type="submission" date="2014-07" db="EMBL/GenBank/DDBJ databases">
        <title>Genome of Flavobacterium hydatis DSM 2063.</title>
        <authorList>
            <person name="Pipes S.E."/>
            <person name="Stropko S.J."/>
            <person name="Newman J.D."/>
        </authorList>
    </citation>
    <scope>NUCLEOTIDE SEQUENCE [LARGE SCALE GENOMIC DNA]</scope>
    <source>
        <strain evidence="1 3">DSM 2063</strain>
    </source>
</reference>
<dbReference type="EMBL" id="JPRM01000045">
    <property type="protein sequence ID" value="KFF09841.1"/>
    <property type="molecule type" value="Genomic_DNA"/>
</dbReference>